<feature type="transmembrane region" description="Helical" evidence="10">
    <location>
        <begin position="241"/>
        <end position="258"/>
    </location>
</feature>
<comment type="subcellular location">
    <subcellularLocation>
        <location evidence="1 10">Cell membrane</location>
        <topology evidence="1 10">Multi-pass membrane protein</topology>
    </subcellularLocation>
</comment>
<dbReference type="EMBL" id="JAVDUG010000003">
    <property type="protein sequence ID" value="MDR6778947.1"/>
    <property type="molecule type" value="Genomic_DNA"/>
</dbReference>
<evidence type="ECO:0000256" key="3">
    <source>
        <dbReference type="ARBA" id="ARBA00022448"/>
    </source>
</evidence>
<dbReference type="PROSITE" id="PS51012">
    <property type="entry name" value="ABC_TM2"/>
    <property type="match status" value="1"/>
</dbReference>
<feature type="transmembrane region" description="Helical" evidence="10">
    <location>
        <begin position="120"/>
        <end position="141"/>
    </location>
</feature>
<keyword evidence="3 10" id="KW-0813">Transport</keyword>
<keyword evidence="9 10" id="KW-0472">Membrane</keyword>
<evidence type="ECO:0000313" key="13">
    <source>
        <dbReference type="Proteomes" id="UP001266807"/>
    </source>
</evidence>
<feature type="transmembrane region" description="Helical" evidence="10">
    <location>
        <begin position="153"/>
        <end position="172"/>
    </location>
</feature>
<organism evidence="12 13">
    <name type="scientific">Paenibacillus peoriae</name>
    <dbReference type="NCBI Taxonomy" id="59893"/>
    <lineage>
        <taxon>Bacteria</taxon>
        <taxon>Bacillati</taxon>
        <taxon>Bacillota</taxon>
        <taxon>Bacilli</taxon>
        <taxon>Bacillales</taxon>
        <taxon>Paenibacillaceae</taxon>
        <taxon>Paenibacillus</taxon>
    </lineage>
</organism>
<dbReference type="PANTHER" id="PTHR30413">
    <property type="entry name" value="INNER MEMBRANE TRANSPORT PERMEASE"/>
    <property type="match status" value="1"/>
</dbReference>
<evidence type="ECO:0000256" key="2">
    <source>
        <dbReference type="ARBA" id="ARBA00007783"/>
    </source>
</evidence>
<keyword evidence="6 10" id="KW-0812">Transmembrane</keyword>
<feature type="transmembrane region" description="Helical" evidence="10">
    <location>
        <begin position="38"/>
        <end position="60"/>
    </location>
</feature>
<feature type="transmembrane region" description="Helical" evidence="10">
    <location>
        <begin position="184"/>
        <end position="203"/>
    </location>
</feature>
<sequence>MRMYLRTTLKSIFNHKYLIKNFMVKDLKNRYQGSMMGFLWSIIHPLTTLAVYSLVFSWMLKMRVGVELGTNNFTLWMFAGLLPWIFFSETLSRATSVVLDNSNLIKKTVFPSEILPISLLLSNAVNFLIGFLILIGGMFFLGQHVSGLSLLYVLVYIFPLVLFTLGFCWLCASLNVFFRDLGQIVSVVLNIVFYASAIIYPIHVVPQKFQGWFFWNPLIHVVQGIRDALFKLQFIEDRELIYLYTFSIIVFCLGQYIFQKSKKGFVDVL</sequence>
<evidence type="ECO:0000256" key="6">
    <source>
        <dbReference type="ARBA" id="ARBA00022692"/>
    </source>
</evidence>
<evidence type="ECO:0000256" key="4">
    <source>
        <dbReference type="ARBA" id="ARBA00022475"/>
    </source>
</evidence>
<evidence type="ECO:0000256" key="9">
    <source>
        <dbReference type="ARBA" id="ARBA00023136"/>
    </source>
</evidence>
<comment type="caution">
    <text evidence="12">The sequence shown here is derived from an EMBL/GenBank/DDBJ whole genome shotgun (WGS) entry which is preliminary data.</text>
</comment>
<evidence type="ECO:0000256" key="8">
    <source>
        <dbReference type="ARBA" id="ARBA00022989"/>
    </source>
</evidence>
<feature type="domain" description="ABC transmembrane type-2" evidence="11">
    <location>
        <begin position="36"/>
        <end position="261"/>
    </location>
</feature>
<keyword evidence="5" id="KW-0762">Sugar transport</keyword>
<reference evidence="12 13" key="1">
    <citation type="submission" date="2023-07" db="EMBL/GenBank/DDBJ databases">
        <title>Sorghum-associated microbial communities from plants grown in Nebraska, USA.</title>
        <authorList>
            <person name="Schachtman D."/>
        </authorList>
    </citation>
    <scope>NUCLEOTIDE SEQUENCE [LARGE SCALE GENOMIC DNA]</scope>
    <source>
        <strain evidence="12 13">BE143</strain>
    </source>
</reference>
<dbReference type="PIRSF" id="PIRSF006648">
    <property type="entry name" value="DrrB"/>
    <property type="match status" value="1"/>
</dbReference>
<dbReference type="Proteomes" id="UP001266807">
    <property type="component" value="Unassembled WGS sequence"/>
</dbReference>
<accession>A0ABU1QHQ5</accession>
<keyword evidence="7" id="KW-0972">Capsule biogenesis/degradation</keyword>
<dbReference type="InterPro" id="IPR047817">
    <property type="entry name" value="ABC2_TM_bact-type"/>
</dbReference>
<comment type="similarity">
    <text evidence="2 10">Belongs to the ABC-2 integral membrane protein family.</text>
</comment>
<evidence type="ECO:0000256" key="7">
    <source>
        <dbReference type="ARBA" id="ARBA00022903"/>
    </source>
</evidence>
<keyword evidence="8 10" id="KW-1133">Transmembrane helix</keyword>
<dbReference type="PANTHER" id="PTHR30413:SF10">
    <property type="entry name" value="CAPSULE POLYSACCHARIDE EXPORT INNER-MEMBRANE PROTEIN CTRC"/>
    <property type="match status" value="1"/>
</dbReference>
<evidence type="ECO:0000256" key="5">
    <source>
        <dbReference type="ARBA" id="ARBA00022597"/>
    </source>
</evidence>
<protein>
    <recommendedName>
        <fullName evidence="10">Transport permease protein</fullName>
    </recommendedName>
</protein>
<evidence type="ECO:0000259" key="11">
    <source>
        <dbReference type="PROSITE" id="PS51012"/>
    </source>
</evidence>
<evidence type="ECO:0000313" key="12">
    <source>
        <dbReference type="EMBL" id="MDR6778947.1"/>
    </source>
</evidence>
<dbReference type="PRINTS" id="PR00164">
    <property type="entry name" value="ABC2TRNSPORT"/>
</dbReference>
<evidence type="ECO:0000256" key="10">
    <source>
        <dbReference type="RuleBase" id="RU361157"/>
    </source>
</evidence>
<dbReference type="InterPro" id="IPR000412">
    <property type="entry name" value="ABC_2_transport"/>
</dbReference>
<keyword evidence="13" id="KW-1185">Reference proteome</keyword>
<dbReference type="Pfam" id="PF01061">
    <property type="entry name" value="ABC2_membrane"/>
    <property type="match status" value="1"/>
</dbReference>
<proteinExistence type="inferred from homology"/>
<keyword evidence="4 10" id="KW-1003">Cell membrane</keyword>
<name>A0ABU1QHQ5_9BACL</name>
<evidence type="ECO:0000256" key="1">
    <source>
        <dbReference type="ARBA" id="ARBA00004651"/>
    </source>
</evidence>
<gene>
    <name evidence="12" type="ORF">J2W98_003224</name>
</gene>
<feature type="transmembrane region" description="Helical" evidence="10">
    <location>
        <begin position="75"/>
        <end position="99"/>
    </location>
</feature>
<dbReference type="InterPro" id="IPR013525">
    <property type="entry name" value="ABC2_TM"/>
</dbReference>